<organism evidence="5 6">
    <name type="scientific">Lutzomyia longipalpis</name>
    <name type="common">Sand fly</name>
    <dbReference type="NCBI Taxonomy" id="7200"/>
    <lineage>
        <taxon>Eukaryota</taxon>
        <taxon>Metazoa</taxon>
        <taxon>Ecdysozoa</taxon>
        <taxon>Arthropoda</taxon>
        <taxon>Hexapoda</taxon>
        <taxon>Insecta</taxon>
        <taxon>Pterygota</taxon>
        <taxon>Neoptera</taxon>
        <taxon>Endopterygota</taxon>
        <taxon>Diptera</taxon>
        <taxon>Nematocera</taxon>
        <taxon>Psychodoidea</taxon>
        <taxon>Psychodidae</taxon>
        <taxon>Lutzomyia</taxon>
        <taxon>Lutzomyia</taxon>
    </lineage>
</organism>
<comment type="subcellular location">
    <subcellularLocation>
        <location evidence="1">Secreted</location>
    </subcellularLocation>
</comment>
<dbReference type="VEuPathDB" id="VectorBase:LLOJ007165"/>
<evidence type="ECO:0000256" key="1">
    <source>
        <dbReference type="ARBA" id="ARBA00004613"/>
    </source>
</evidence>
<dbReference type="GO" id="GO:0009416">
    <property type="term" value="P:response to light stimulus"/>
    <property type="evidence" value="ECO:0007669"/>
    <property type="project" value="InterPro"/>
</dbReference>
<keyword evidence="6" id="KW-1185">Reference proteome</keyword>
<keyword evidence="3" id="KW-0964">Secreted</keyword>
<dbReference type="EMBL" id="AJWK01023747">
    <property type="status" value="NOT_ANNOTATED_CDS"/>
    <property type="molecule type" value="Genomic_DNA"/>
</dbReference>
<dbReference type="EMBL" id="AJWK01023746">
    <property type="status" value="NOT_ANNOTATED_CDS"/>
    <property type="molecule type" value="Genomic_DNA"/>
</dbReference>
<keyword evidence="4" id="KW-0027">Amidation</keyword>
<evidence type="ECO:0000313" key="5">
    <source>
        <dbReference type="EnsemblMetazoa" id="LLOJ007165-PA"/>
    </source>
</evidence>
<dbReference type="EMBL" id="AJWK01023745">
    <property type="status" value="NOT_ANNOTATED_CDS"/>
    <property type="molecule type" value="Genomic_DNA"/>
</dbReference>
<dbReference type="VEuPathDB" id="VectorBase:LLONM1_007559"/>
<dbReference type="Proteomes" id="UP000092461">
    <property type="component" value="Unassembled WGS sequence"/>
</dbReference>
<dbReference type="InterPro" id="IPR009396">
    <property type="entry name" value="Pigment_DH"/>
</dbReference>
<proteinExistence type="inferred from homology"/>
<comment type="similarity">
    <text evidence="2">Belongs to the arthropod PDH family.</text>
</comment>
<evidence type="ECO:0000256" key="3">
    <source>
        <dbReference type="ARBA" id="ARBA00022525"/>
    </source>
</evidence>
<evidence type="ECO:0000256" key="4">
    <source>
        <dbReference type="ARBA" id="ARBA00022815"/>
    </source>
</evidence>
<dbReference type="Pfam" id="PF06324">
    <property type="entry name" value="Pigment_DH"/>
    <property type="match status" value="1"/>
</dbReference>
<name>A0A1B0CQL6_LUTLO</name>
<evidence type="ECO:0008006" key="7">
    <source>
        <dbReference type="Google" id="ProtNLM"/>
    </source>
</evidence>
<accession>A0A1B0CQL6</accession>
<evidence type="ECO:0000313" key="6">
    <source>
        <dbReference type="Proteomes" id="UP000092461"/>
    </source>
</evidence>
<dbReference type="GO" id="GO:0005179">
    <property type="term" value="F:hormone activity"/>
    <property type="evidence" value="ECO:0007669"/>
    <property type="project" value="InterPro"/>
</dbReference>
<protein>
    <recommendedName>
        <fullName evidence="7">Secreted protein</fullName>
    </recommendedName>
</protein>
<reference evidence="5" key="1">
    <citation type="submission" date="2020-05" db="UniProtKB">
        <authorList>
            <consortium name="EnsemblMetazoa"/>
        </authorList>
    </citation>
    <scope>IDENTIFICATION</scope>
    <source>
        <strain evidence="5">Jacobina</strain>
    </source>
</reference>
<dbReference type="AlphaFoldDB" id="A0A1B0CQL6"/>
<dbReference type="GO" id="GO:0005576">
    <property type="term" value="C:extracellular region"/>
    <property type="evidence" value="ECO:0007669"/>
    <property type="project" value="UniProtKB-SubCell"/>
</dbReference>
<evidence type="ECO:0000256" key="2">
    <source>
        <dbReference type="ARBA" id="ARBA00010172"/>
    </source>
</evidence>
<sequence length="127" mass="14385">MRRTYKNNASNLDEQQFVGDPCCVTCEMHQNCANPARIFGLFLAWQLLLHTSLAMPVIDEENYDRELAHNFVPAWSVAAFPSAENPCQPTLNNAPWNFLMPPQLHKRNSELINSLLSLPKTMNDAGK</sequence>
<dbReference type="EnsemblMetazoa" id="LLOJ007165-RA">
    <property type="protein sequence ID" value="LLOJ007165-PA"/>
    <property type="gene ID" value="LLOJ007165"/>
</dbReference>